<protein>
    <recommendedName>
        <fullName evidence="1">HTH marR-type domain-containing protein</fullName>
    </recommendedName>
</protein>
<comment type="caution">
    <text evidence="2">The sequence shown here is derived from an EMBL/GenBank/DDBJ whole genome shotgun (WGS) entry which is preliminary data.</text>
</comment>
<keyword evidence="3" id="KW-1185">Reference proteome</keyword>
<dbReference type="EMBL" id="BAAALT010000059">
    <property type="protein sequence ID" value="GAA1801188.1"/>
    <property type="molecule type" value="Genomic_DNA"/>
</dbReference>
<evidence type="ECO:0000313" key="2">
    <source>
        <dbReference type="EMBL" id="GAA1801188.1"/>
    </source>
</evidence>
<feature type="domain" description="HTH marR-type" evidence="1">
    <location>
        <begin position="8"/>
        <end position="142"/>
    </location>
</feature>
<dbReference type="SUPFAM" id="SSF46785">
    <property type="entry name" value="Winged helix' DNA-binding domain"/>
    <property type="match status" value="1"/>
</dbReference>
<dbReference type="PANTHER" id="PTHR33164:SF94">
    <property type="entry name" value="TRANSCRIPTIONAL REGULATORY PROTEIN-RELATED"/>
    <property type="match status" value="1"/>
</dbReference>
<accession>A0ABN2LWA7</accession>
<gene>
    <name evidence="2" type="ORF">GCM10009682_23650</name>
</gene>
<name>A0ABN2LWA7_9ACTN</name>
<dbReference type="Proteomes" id="UP001500218">
    <property type="component" value="Unassembled WGS sequence"/>
</dbReference>
<dbReference type="PROSITE" id="PS50995">
    <property type="entry name" value="HTH_MARR_2"/>
    <property type="match status" value="1"/>
</dbReference>
<dbReference type="Pfam" id="PF01047">
    <property type="entry name" value="MarR"/>
    <property type="match status" value="1"/>
</dbReference>
<organism evidence="2 3">
    <name type="scientific">Luedemannella flava</name>
    <dbReference type="NCBI Taxonomy" id="349316"/>
    <lineage>
        <taxon>Bacteria</taxon>
        <taxon>Bacillati</taxon>
        <taxon>Actinomycetota</taxon>
        <taxon>Actinomycetes</taxon>
        <taxon>Micromonosporales</taxon>
        <taxon>Micromonosporaceae</taxon>
        <taxon>Luedemannella</taxon>
    </lineage>
</organism>
<dbReference type="InterPro" id="IPR036388">
    <property type="entry name" value="WH-like_DNA-bd_sf"/>
</dbReference>
<evidence type="ECO:0000259" key="1">
    <source>
        <dbReference type="PROSITE" id="PS50995"/>
    </source>
</evidence>
<dbReference type="SMART" id="SM00347">
    <property type="entry name" value="HTH_MARR"/>
    <property type="match status" value="1"/>
</dbReference>
<proteinExistence type="predicted"/>
<sequence length="169" mass="18503">MNAADRTTAALVDDLLATSRLLVGLSARSLAGIDADVTLAQYRVLIILAGKGAQRTSDLATELTLGLSTMTRMCDRLRRKDLVRRYRRGDDRRATWIALTEHGRAVVGEVMRSRRASIAAVASAIPEEDRMAVSGALRALLSSAGELTEAEWSRQWQRSNKPDPLEVEA</sequence>
<dbReference type="PANTHER" id="PTHR33164">
    <property type="entry name" value="TRANSCRIPTIONAL REGULATOR, MARR FAMILY"/>
    <property type="match status" value="1"/>
</dbReference>
<evidence type="ECO:0000313" key="3">
    <source>
        <dbReference type="Proteomes" id="UP001500218"/>
    </source>
</evidence>
<dbReference type="InterPro" id="IPR036390">
    <property type="entry name" value="WH_DNA-bd_sf"/>
</dbReference>
<dbReference type="InterPro" id="IPR039422">
    <property type="entry name" value="MarR/SlyA-like"/>
</dbReference>
<reference evidence="2 3" key="1">
    <citation type="journal article" date="2019" name="Int. J. Syst. Evol. Microbiol.">
        <title>The Global Catalogue of Microorganisms (GCM) 10K type strain sequencing project: providing services to taxonomists for standard genome sequencing and annotation.</title>
        <authorList>
            <consortium name="The Broad Institute Genomics Platform"/>
            <consortium name="The Broad Institute Genome Sequencing Center for Infectious Disease"/>
            <person name="Wu L."/>
            <person name="Ma J."/>
        </authorList>
    </citation>
    <scope>NUCLEOTIDE SEQUENCE [LARGE SCALE GENOMIC DNA]</scope>
    <source>
        <strain evidence="2 3">JCM 13250</strain>
    </source>
</reference>
<dbReference type="Gene3D" id="1.10.10.10">
    <property type="entry name" value="Winged helix-like DNA-binding domain superfamily/Winged helix DNA-binding domain"/>
    <property type="match status" value="1"/>
</dbReference>
<dbReference type="PRINTS" id="PR00598">
    <property type="entry name" value="HTHMARR"/>
</dbReference>
<dbReference type="InterPro" id="IPR000835">
    <property type="entry name" value="HTH_MarR-typ"/>
</dbReference>